<feature type="coiled-coil region" evidence="1">
    <location>
        <begin position="554"/>
        <end position="616"/>
    </location>
</feature>
<sequence>MTARSKRLKFLGLLHLIIWSDHGVSAIRDAHVKTGLSGSLSPEESLSIDEDLELDDAQLEGEDLLDEPSGLDFNVRAGSLLETGIAGAALSLEAATATAAQQAARAQMQLAMGRLMENTEEITQLLNNDATELVQLLEETEETTNDYERTPKDQQVIDKALKVSKKMVDVLGKAKSNDAAIKAHLRQTGDPLVYDDGSTQVDNATDPGKQVGELAEGVAKLAKRRGDKKTLKKAESRVLQHMQTVQRMVDGAQEVNEIPGDAREILDDAPEDEASQLLDDVQMASAEGPEDEVDAAESWEVDELDVEKMDGFTRAKLCETLPSLDCDACGQNASSLDEYQGCVAQEIMVYQKERKQKDLRSMYGKQLDQTVENRKKVKHLKRGALLAAHDALQIWGVHRNWARWTSDPTWPLEALKGEPAKAGWDAFTTDSQAIVTSHINDFQTEAVSIAQEEGMASADTIYQGHLAEHVDAAQELQTGAEELMAQGAEMQESATGMIGDVQGSMAEAQAIQADSMALQAEMQQTSAALQVEVENCQQPVNPLTGASSCDPAEIQRLTTEMDGHRAEAQEISDRASALGEDMQVHSEEAQQMAADAEAMAADAETLKNDALQLKDAALEELTADETLQAVLEELIDCAKRIANRILDLAAETIKSMMRQILALVPDLFFACLEAALDIITGFGWIITAARLSYKLAKFARRKWREWKDSKKQQLCGKEPQLDCCVNNVMSWYDQQVKAQRVTEAEFRADTQSFLAKAQRYPDQCTPWVVTMFSDATDNETLKVLIAREAEATPPSIYTTPARLYGLFGKGFLRRKFPVRLVVSRSSFLVEFPKKKRQKRQRVLRFNALCEDFMPSASGQRDTKGLRVLKTKKKVPMGVVFRFGKGVLGQRTFDLDGSNPCAVAHAMCRAACYRPEKCDDYIDPEGYIGLDSHAARSNEKNLLPLCAPVAGLARANGVKESAVKKETQLGPTALRPFVWQHMFKEGKAQAMSRTEALAYAASVCDQHVIPFWSCGSEECSLCQGVASFYFSSQNPDDWCRSFKLPDSENVSESYARDLGRHFKCNYLAGYLSSTDDQRRLSGRESTMQEVCNARTMCSEQTNLLPQLDMRPGLQKGTDAYADSQCRMCLEFVQRAAAGLRPKNFCKAIPRMYQQQKIFCEGTLEEMMEALPAIKDAQDRWRLHRWIYNWKSKLTGSACDRYCRGWVQRKPSSRETLQNPSPLLLAGEDTLPAPPGKVLETWQSEAAKGLAQSPWLQRALKSVQMRLPLSAVSGPQVVMWKLEDRIQGSISGWEALLKELAWDGSFTQKRIWPRTSTQGLMSKKVREAVFLMLKEATLLRSHMGFIQDILDTKLNQRVARLTAEDLIRRVDLLMENFDAMSQVMTSINPTKAPSKLRRALRRKARDRETVVKCYAVAVERHETYSPIMDELSKALKAATDKLVEARQRGVKYSPKDTGLLDVLTKFYLVLPKEEQTRFTRLKQWLNPFNLFRTRLKIDKLVKADAKDCSFRKVRQMTKSGLWKEFQTCCTERTKQVLGWETNIRIVNTQISKILEMIGYVKGNFVTRNIRKAFRYTRKVLLGIEQRRSVWIEEEAADMLLGTWKDFQKSLDDGRAMHQKRASNFRQLTEEMYTSVGDRGVRRGLFRELRFDVVKRNALKELQNGKEEFQKIRDLLSKLAGRLALQEDRFPELTQEGDQQRPTATFVLVTKGFCEDQPKRRKASKWECEREASLKLQLSYQTRSFFLRSSAPVGCLAFGKGTSKSYFRDKPKGGPCGRRGVQCVCAIDS</sequence>
<dbReference type="EMBL" id="CAXAMN010015335">
    <property type="protein sequence ID" value="CAK9045536.1"/>
    <property type="molecule type" value="Genomic_DNA"/>
</dbReference>
<proteinExistence type="predicted"/>
<comment type="caution">
    <text evidence="3">The sequence shown here is derived from an EMBL/GenBank/DDBJ whole genome shotgun (WGS) entry which is preliminary data.</text>
</comment>
<keyword evidence="4" id="KW-1185">Reference proteome</keyword>
<dbReference type="Proteomes" id="UP001642484">
    <property type="component" value="Unassembled WGS sequence"/>
</dbReference>
<protein>
    <submittedName>
        <fullName evidence="3">Uncharacterized protein</fullName>
    </submittedName>
</protein>
<organism evidence="3 4">
    <name type="scientific">Durusdinium trenchii</name>
    <dbReference type="NCBI Taxonomy" id="1381693"/>
    <lineage>
        <taxon>Eukaryota</taxon>
        <taxon>Sar</taxon>
        <taxon>Alveolata</taxon>
        <taxon>Dinophyceae</taxon>
        <taxon>Suessiales</taxon>
        <taxon>Symbiodiniaceae</taxon>
        <taxon>Durusdinium</taxon>
    </lineage>
</organism>
<evidence type="ECO:0000313" key="3">
    <source>
        <dbReference type="EMBL" id="CAK9045536.1"/>
    </source>
</evidence>
<accession>A0ABP0M229</accession>
<gene>
    <name evidence="3" type="ORF">CCMP2556_LOCUS23776</name>
</gene>
<keyword evidence="2" id="KW-0732">Signal</keyword>
<evidence type="ECO:0000256" key="1">
    <source>
        <dbReference type="SAM" id="Coils"/>
    </source>
</evidence>
<keyword evidence="1" id="KW-0175">Coiled coil</keyword>
<evidence type="ECO:0000313" key="4">
    <source>
        <dbReference type="Proteomes" id="UP001642484"/>
    </source>
</evidence>
<reference evidence="3 4" key="1">
    <citation type="submission" date="2024-02" db="EMBL/GenBank/DDBJ databases">
        <authorList>
            <person name="Chen Y."/>
            <person name="Shah S."/>
            <person name="Dougan E. K."/>
            <person name="Thang M."/>
            <person name="Chan C."/>
        </authorList>
    </citation>
    <scope>NUCLEOTIDE SEQUENCE [LARGE SCALE GENOMIC DNA]</scope>
</reference>
<name>A0ABP0M229_9DINO</name>
<feature type="signal peptide" evidence="2">
    <location>
        <begin position="1"/>
        <end position="26"/>
    </location>
</feature>
<feature type="chain" id="PRO_5045515176" evidence="2">
    <location>
        <begin position="27"/>
        <end position="1786"/>
    </location>
</feature>
<evidence type="ECO:0000256" key="2">
    <source>
        <dbReference type="SAM" id="SignalP"/>
    </source>
</evidence>